<dbReference type="Gene3D" id="3.90.70.130">
    <property type="match status" value="1"/>
</dbReference>
<organism evidence="4 5">
    <name type="scientific">Pleomassaria siparia CBS 279.74</name>
    <dbReference type="NCBI Taxonomy" id="1314801"/>
    <lineage>
        <taxon>Eukaryota</taxon>
        <taxon>Fungi</taxon>
        <taxon>Dikarya</taxon>
        <taxon>Ascomycota</taxon>
        <taxon>Pezizomycotina</taxon>
        <taxon>Dothideomycetes</taxon>
        <taxon>Pleosporomycetidae</taxon>
        <taxon>Pleosporales</taxon>
        <taxon>Pleomassariaceae</taxon>
        <taxon>Pleomassaria</taxon>
    </lineage>
</organism>
<evidence type="ECO:0000313" key="4">
    <source>
        <dbReference type="EMBL" id="KAF2715293.1"/>
    </source>
</evidence>
<dbReference type="AlphaFoldDB" id="A0A6G1KRQ0"/>
<proteinExistence type="predicted"/>
<name>A0A6G1KRQ0_9PLEO</name>
<feature type="region of interest" description="Disordered" evidence="2">
    <location>
        <begin position="608"/>
        <end position="643"/>
    </location>
</feature>
<keyword evidence="1" id="KW-0378">Hydrolase</keyword>
<evidence type="ECO:0000259" key="3">
    <source>
        <dbReference type="Pfam" id="PF07910"/>
    </source>
</evidence>
<dbReference type="EMBL" id="MU005764">
    <property type="protein sequence ID" value="KAF2715293.1"/>
    <property type="molecule type" value="Genomic_DNA"/>
</dbReference>
<keyword evidence="5" id="KW-1185">Reference proteome</keyword>
<feature type="compositionally biased region" description="Low complexity" evidence="2">
    <location>
        <begin position="609"/>
        <end position="631"/>
    </location>
</feature>
<feature type="compositionally biased region" description="Acidic residues" evidence="2">
    <location>
        <begin position="1003"/>
        <end position="1012"/>
    </location>
</feature>
<feature type="compositionally biased region" description="Basic and acidic residues" evidence="2">
    <location>
        <begin position="238"/>
        <end position="247"/>
    </location>
</feature>
<reference evidence="4" key="1">
    <citation type="journal article" date="2020" name="Stud. Mycol.">
        <title>101 Dothideomycetes genomes: a test case for predicting lifestyles and emergence of pathogens.</title>
        <authorList>
            <person name="Haridas S."/>
            <person name="Albert R."/>
            <person name="Binder M."/>
            <person name="Bloem J."/>
            <person name="Labutti K."/>
            <person name="Salamov A."/>
            <person name="Andreopoulos B."/>
            <person name="Baker S."/>
            <person name="Barry K."/>
            <person name="Bills G."/>
            <person name="Bluhm B."/>
            <person name="Cannon C."/>
            <person name="Castanera R."/>
            <person name="Culley D."/>
            <person name="Daum C."/>
            <person name="Ezra D."/>
            <person name="Gonzalez J."/>
            <person name="Henrissat B."/>
            <person name="Kuo A."/>
            <person name="Liang C."/>
            <person name="Lipzen A."/>
            <person name="Lutzoni F."/>
            <person name="Magnuson J."/>
            <person name="Mondo S."/>
            <person name="Nolan M."/>
            <person name="Ohm R."/>
            <person name="Pangilinan J."/>
            <person name="Park H.-J."/>
            <person name="Ramirez L."/>
            <person name="Alfaro M."/>
            <person name="Sun H."/>
            <person name="Tritt A."/>
            <person name="Yoshinaga Y."/>
            <person name="Zwiers L.-H."/>
            <person name="Turgeon B."/>
            <person name="Goodwin S."/>
            <person name="Spatafora J."/>
            <person name="Crous P."/>
            <person name="Grigoriev I."/>
        </authorList>
    </citation>
    <scope>NUCLEOTIDE SEQUENCE</scope>
    <source>
        <strain evidence="4">CBS 279.74</strain>
    </source>
</reference>
<dbReference type="OrthoDB" id="288987at2759"/>
<feature type="region of interest" description="Disordered" evidence="2">
    <location>
        <begin position="142"/>
        <end position="247"/>
    </location>
</feature>
<sequence>MSSSMDLLTCPMCEFVAHPIDQYVMVLHFEQFHTKDSPFRIVDDTEVLPPRLPPRSCASKRTKHVDDSEFEEGSETEPLPRLPPRPSFKAPKLKSNSPPSEREEGDYVLCPEDDCGELVLLTNFDEHLDYHAQETLSFDESTGKYHTHSSASMHSLHNSNTSTTTYNSSSLEHNFNAALPDARRRNDGSGPKPKKNATRGRGESSGSEKSTLPRSMANFIGLTRSGKRVKPPGSKGRLGKDELGPYHDEERMPKWLYDQLDDGPKITVVNRIGRDGRLIKQETVENETPGIIPILAQLSALDRTVKEAYYCHPSTLHIGKMKKEGGFCGYRNIQMLVSYIQGARAQGSEEFSGRTPGVLKLQDMIERAWDKGINDIGRIQTGGIRGTRKYIGTPEAQALFLSTQIDCAVEMFSETANGQYEAHENLLHGIERYFRQAAVKTDGSNVYKTHLPPIYLQQPGHSITIIGFERRKDGSSILMIFDPTHKTSPAMHRLIGRKNIKTSRPEVLWPYRRAAKQLQRHAAFEVLMLTAHPPMVPVWDMLRQFPDCRFLYVFFRSRTLGYDVYPEDHFLRNFPWQQYGGLWIVDDARFAISDKMNPLTAQALRRITGEGSTSPTSSFSSSNESFTGKSFQPHSPTSMRGFDSCVSSRKTSFMSSFDGSQSIGGAFGIPAHEDMYSSVLKMYGLHMAPSHSDVGKLQPNPLSLMTELGRRFPGYPSPLSPTGDAKTWYPSPISECGTGVITPQAASPTPQFGSPMSMDGSEMCGPSRRCASHGYEMFFNQCDPNLSRTGTSRPIGAPPLSSCSVVSDNRGDPYCPPDCVATRSPSVNSISPMSPPRTVSPRTAMLKNMVGKQAFQTMGHNSTILSPDAQRHIPSSFTNPDSAISRTEGVHDINASLQPLSLSPISIHITNGTETETLTPVSPSGTDTMLSYTSNRTVENGLLAVRPLSEAQVAEYRFWCPCGRRACAFGCGEGSEGECSAAKRLFREEEEVKPEEPEHWIGDDDEGENYEP</sequence>
<feature type="compositionally biased region" description="Low complexity" evidence="2">
    <location>
        <begin position="158"/>
        <end position="170"/>
    </location>
</feature>
<dbReference type="Pfam" id="PF07910">
    <property type="entry name" value="Peptidase_C78"/>
    <property type="match status" value="1"/>
</dbReference>
<accession>A0A6G1KRQ0</accession>
<feature type="region of interest" description="Disordered" evidence="2">
    <location>
        <begin position="987"/>
        <end position="1012"/>
    </location>
</feature>
<feature type="compositionally biased region" description="Polar residues" evidence="2">
    <location>
        <begin position="148"/>
        <end position="157"/>
    </location>
</feature>
<feature type="domain" description="UFSP1/2/DUB catalytic" evidence="3">
    <location>
        <begin position="306"/>
        <end position="526"/>
    </location>
</feature>
<dbReference type="Proteomes" id="UP000799428">
    <property type="component" value="Unassembled WGS sequence"/>
</dbReference>
<dbReference type="GO" id="GO:0016787">
    <property type="term" value="F:hydrolase activity"/>
    <property type="evidence" value="ECO:0007669"/>
    <property type="project" value="UniProtKB-KW"/>
</dbReference>
<evidence type="ECO:0000256" key="1">
    <source>
        <dbReference type="ARBA" id="ARBA00022801"/>
    </source>
</evidence>
<dbReference type="InterPro" id="IPR012462">
    <property type="entry name" value="UFSP1/2_DUB_cat"/>
</dbReference>
<evidence type="ECO:0000256" key="2">
    <source>
        <dbReference type="SAM" id="MobiDB-lite"/>
    </source>
</evidence>
<protein>
    <submittedName>
        <fullName evidence="4">DUF1671-domain-containing protein</fullName>
    </submittedName>
</protein>
<evidence type="ECO:0000313" key="5">
    <source>
        <dbReference type="Proteomes" id="UP000799428"/>
    </source>
</evidence>
<gene>
    <name evidence="4" type="ORF">K504DRAFT_487008</name>
</gene>
<feature type="region of interest" description="Disordered" evidence="2">
    <location>
        <begin position="50"/>
        <end position="108"/>
    </location>
</feature>